<keyword evidence="3" id="KW-0539">Nucleus</keyword>
<evidence type="ECO:0000256" key="4">
    <source>
        <dbReference type="SAM" id="MobiDB-lite"/>
    </source>
</evidence>
<evidence type="ECO:0000313" key="6">
    <source>
        <dbReference type="Proteomes" id="UP000054408"/>
    </source>
</evidence>
<sequence>MNEDEKKHAGLVSLRDVFGVSEVGAAKDAQDELEGVGNIDLSILPKRERRRVKAAAFVKRLEIEAQLANAKAEMPLDLAVMTSTLDEIQSSLEEVDAVGKAKSAKDFKGAAVAKHGRTTLKMRSRTRRQGVDHFALVAAHPVFRDDPLAAIEGHVLATVKARKPTPRKGKTKSGMGKGKGKVQNTHRSASVKTARATPGSAPSSRRKNFGKSQRKRR</sequence>
<reference evidence="5 6" key="1">
    <citation type="submission" date="2010-05" db="EMBL/GenBank/DDBJ databases">
        <title>The Genome Sequence of Thecamonas trahens ATCC 50062.</title>
        <authorList>
            <consortium name="The Broad Institute Genome Sequencing Platform"/>
            <person name="Russ C."/>
            <person name="Cuomo C."/>
            <person name="Shea T."/>
            <person name="Young S.K."/>
            <person name="Zeng Q."/>
            <person name="Koehrsen M."/>
            <person name="Haas B."/>
            <person name="Borodovsky M."/>
            <person name="Guigo R."/>
            <person name="Alvarado L."/>
            <person name="Berlin A."/>
            <person name="Bochicchio J."/>
            <person name="Borenstein D."/>
            <person name="Chapman S."/>
            <person name="Chen Z."/>
            <person name="Freedman E."/>
            <person name="Gellesch M."/>
            <person name="Goldberg J."/>
            <person name="Griggs A."/>
            <person name="Gujja S."/>
            <person name="Heilman E."/>
            <person name="Heiman D."/>
            <person name="Hepburn T."/>
            <person name="Howarth C."/>
            <person name="Jen D."/>
            <person name="Larson L."/>
            <person name="Mehta T."/>
            <person name="Park D."/>
            <person name="Pearson M."/>
            <person name="Roberts A."/>
            <person name="Saif S."/>
            <person name="Shenoy N."/>
            <person name="Sisk P."/>
            <person name="Stolte C."/>
            <person name="Sykes S."/>
            <person name="Thomson T."/>
            <person name="Walk T."/>
            <person name="White J."/>
            <person name="Yandava C."/>
            <person name="Burger G."/>
            <person name="Gray M.W."/>
            <person name="Holland P.W.H."/>
            <person name="King N."/>
            <person name="Lang F.B.F."/>
            <person name="Roger A.J."/>
            <person name="Ruiz-Trillo I."/>
            <person name="Lander E."/>
            <person name="Nusbaum C."/>
        </authorList>
    </citation>
    <scope>NUCLEOTIDE SEQUENCE [LARGE SCALE GENOMIC DNA]</scope>
    <source>
        <strain evidence="5 6">ATCC 50062</strain>
    </source>
</reference>
<comment type="similarity">
    <text evidence="2">Belongs to the SLX9 family.</text>
</comment>
<proteinExistence type="inferred from homology"/>
<name>A0A0L0DBE1_THETB</name>
<dbReference type="RefSeq" id="XP_013757748.1">
    <property type="nucleotide sequence ID" value="XM_013902294.1"/>
</dbReference>
<dbReference type="GeneID" id="25565048"/>
<evidence type="ECO:0000313" key="5">
    <source>
        <dbReference type="EMBL" id="KNC49647.1"/>
    </source>
</evidence>
<dbReference type="EMBL" id="GL349456">
    <property type="protein sequence ID" value="KNC49647.1"/>
    <property type="molecule type" value="Genomic_DNA"/>
</dbReference>
<dbReference type="GO" id="GO:0030686">
    <property type="term" value="C:90S preribosome"/>
    <property type="evidence" value="ECO:0007669"/>
    <property type="project" value="InterPro"/>
</dbReference>
<dbReference type="GO" id="GO:0005730">
    <property type="term" value="C:nucleolus"/>
    <property type="evidence" value="ECO:0007669"/>
    <property type="project" value="UniProtKB-SubCell"/>
</dbReference>
<gene>
    <name evidence="5" type="ORF">AMSG_05698</name>
</gene>
<dbReference type="Proteomes" id="UP000054408">
    <property type="component" value="Unassembled WGS sequence"/>
</dbReference>
<dbReference type="InterPro" id="IPR028160">
    <property type="entry name" value="Slx9-like"/>
</dbReference>
<dbReference type="GO" id="GO:0000462">
    <property type="term" value="P:maturation of SSU-rRNA from tricistronic rRNA transcript (SSU-rRNA, 5.8S rRNA, LSU-rRNA)"/>
    <property type="evidence" value="ECO:0007669"/>
    <property type="project" value="InterPro"/>
</dbReference>
<organism evidence="5 6">
    <name type="scientific">Thecamonas trahens ATCC 50062</name>
    <dbReference type="NCBI Taxonomy" id="461836"/>
    <lineage>
        <taxon>Eukaryota</taxon>
        <taxon>Apusozoa</taxon>
        <taxon>Apusomonadida</taxon>
        <taxon>Apusomonadidae</taxon>
        <taxon>Thecamonas</taxon>
    </lineage>
</organism>
<dbReference type="GO" id="GO:0030688">
    <property type="term" value="C:preribosome, small subunit precursor"/>
    <property type="evidence" value="ECO:0007669"/>
    <property type="project" value="InterPro"/>
</dbReference>
<feature type="compositionally biased region" description="Polar residues" evidence="4">
    <location>
        <begin position="182"/>
        <end position="191"/>
    </location>
</feature>
<protein>
    <submittedName>
        <fullName evidence="5">Uncharacterized protein</fullName>
    </submittedName>
</protein>
<feature type="compositionally biased region" description="Basic residues" evidence="4">
    <location>
        <begin position="204"/>
        <end position="217"/>
    </location>
</feature>
<feature type="compositionally biased region" description="Basic residues" evidence="4">
    <location>
        <begin position="160"/>
        <end position="171"/>
    </location>
</feature>
<comment type="subcellular location">
    <subcellularLocation>
        <location evidence="1">Nucleus</location>
        <location evidence="1">Nucleolus</location>
    </subcellularLocation>
</comment>
<dbReference type="AlphaFoldDB" id="A0A0L0DBE1"/>
<feature type="non-terminal residue" evidence="5">
    <location>
        <position position="1"/>
    </location>
</feature>
<feature type="region of interest" description="Disordered" evidence="4">
    <location>
        <begin position="159"/>
        <end position="217"/>
    </location>
</feature>
<evidence type="ECO:0000256" key="1">
    <source>
        <dbReference type="ARBA" id="ARBA00004604"/>
    </source>
</evidence>
<accession>A0A0L0DBE1</accession>
<evidence type="ECO:0000256" key="3">
    <source>
        <dbReference type="ARBA" id="ARBA00023242"/>
    </source>
</evidence>
<keyword evidence="6" id="KW-1185">Reference proteome</keyword>
<dbReference type="Pfam" id="PF15341">
    <property type="entry name" value="SLX9"/>
    <property type="match status" value="1"/>
</dbReference>
<evidence type="ECO:0000256" key="2">
    <source>
        <dbReference type="ARBA" id="ARBA00011022"/>
    </source>
</evidence>